<gene>
    <name evidence="2" type="ORF">J8273_6391</name>
</gene>
<dbReference type="GO" id="GO:0032511">
    <property type="term" value="P:late endosome to vacuole transport via multivesicular body sorting pathway"/>
    <property type="evidence" value="ECO:0007669"/>
    <property type="project" value="TreeGrafter"/>
</dbReference>
<keyword evidence="1" id="KW-0175">Coiled coil</keyword>
<evidence type="ECO:0000256" key="1">
    <source>
        <dbReference type="SAM" id="Coils"/>
    </source>
</evidence>
<dbReference type="PANTHER" id="PTHR22761">
    <property type="entry name" value="CHARGED MULTIVESICULAR BODY PROTEIN"/>
    <property type="match status" value="1"/>
</dbReference>
<proteinExistence type="predicted"/>
<dbReference type="Pfam" id="PF03357">
    <property type="entry name" value="Snf7"/>
    <property type="match status" value="1"/>
</dbReference>
<feature type="coiled-coil region" evidence="1">
    <location>
        <begin position="33"/>
        <end position="60"/>
    </location>
</feature>
<name>A0A8J6BVP6_9EUKA</name>
<dbReference type="Gene3D" id="6.10.140.1230">
    <property type="match status" value="1"/>
</dbReference>
<dbReference type="Proteomes" id="UP000717585">
    <property type="component" value="Unassembled WGS sequence"/>
</dbReference>
<evidence type="ECO:0000313" key="2">
    <source>
        <dbReference type="EMBL" id="KAG9391626.1"/>
    </source>
</evidence>
<dbReference type="GO" id="GO:0006900">
    <property type="term" value="P:vesicle budding from membrane"/>
    <property type="evidence" value="ECO:0007669"/>
    <property type="project" value="TreeGrafter"/>
</dbReference>
<dbReference type="EMBL" id="JAHDYR010000053">
    <property type="protein sequence ID" value="KAG9391626.1"/>
    <property type="molecule type" value="Genomic_DNA"/>
</dbReference>
<dbReference type="InterPro" id="IPR005024">
    <property type="entry name" value="Snf7_fam"/>
</dbReference>
<comment type="caution">
    <text evidence="2">The sequence shown here is derived from an EMBL/GenBank/DDBJ whole genome shotgun (WGS) entry which is preliminary data.</text>
</comment>
<evidence type="ECO:0000313" key="3">
    <source>
        <dbReference type="Proteomes" id="UP000717585"/>
    </source>
</evidence>
<reference evidence="2" key="1">
    <citation type="submission" date="2021-05" db="EMBL/GenBank/DDBJ databases">
        <title>A free-living protist that lacks canonical eukaryotic 1 DNA replication and segregation systems.</title>
        <authorList>
            <person name="Salas-Leiva D.E."/>
            <person name="Tromer E.C."/>
            <person name="Curtis B.A."/>
            <person name="Jerlstrom-Hultqvist J."/>
            <person name="Kolisko M."/>
            <person name="Yi Z."/>
            <person name="Salas-Leiva J.S."/>
            <person name="Gallot-Lavallee L."/>
            <person name="Kops G.J.P.L."/>
            <person name="Archibald J.M."/>
            <person name="Simpson A.G.B."/>
            <person name="Roger A.J."/>
        </authorList>
    </citation>
    <scope>NUCLEOTIDE SEQUENCE</scope>
    <source>
        <strain evidence="2">BICM</strain>
    </source>
</reference>
<accession>A0A8J6BVP6</accession>
<dbReference type="AlphaFoldDB" id="A0A8J6BVP6"/>
<keyword evidence="3" id="KW-1185">Reference proteome</keyword>
<sequence>MVLKRGNKSFAKTGMSPADAKAMQIQNNISQKTNAMTKQIEIMERQAVQYKNEARAALQAGNKTLAAAKLKQAKVVTTQAAQQRNMLNNVNTINMATQNAANAKEIAQLMKQSAAVLSTVGISIDDIEDLMDEVSEKMDEVDQIMDTLARPIREDFGMEAEVDEELQAMEAELQQEMFASAQASTTAPVAAEAEAAAAPSAPVAMPTATDEMNNLETMFD</sequence>
<protein>
    <submittedName>
        <fullName evidence="2">Vacuolar-sorting protein SNF7</fullName>
    </submittedName>
</protein>
<organism evidence="2 3">
    <name type="scientific">Carpediemonas membranifera</name>
    <dbReference type="NCBI Taxonomy" id="201153"/>
    <lineage>
        <taxon>Eukaryota</taxon>
        <taxon>Metamonada</taxon>
        <taxon>Carpediemonas-like organisms</taxon>
        <taxon>Carpediemonas</taxon>
    </lineage>
</organism>
<dbReference type="GO" id="GO:0005771">
    <property type="term" value="C:multivesicular body"/>
    <property type="evidence" value="ECO:0007669"/>
    <property type="project" value="TreeGrafter"/>
</dbReference>